<organism evidence="9 10">
    <name type="scientific">Brucella pseudogrignonensis</name>
    <dbReference type="NCBI Taxonomy" id="419475"/>
    <lineage>
        <taxon>Bacteria</taxon>
        <taxon>Pseudomonadati</taxon>
        <taxon>Pseudomonadota</taxon>
        <taxon>Alphaproteobacteria</taxon>
        <taxon>Hyphomicrobiales</taxon>
        <taxon>Brucellaceae</taxon>
        <taxon>Brucella/Ochrobactrum group</taxon>
        <taxon>Brucella</taxon>
    </lineage>
</organism>
<accession>A0A256G2W9</accession>
<feature type="transmembrane region" description="Helical" evidence="7">
    <location>
        <begin position="398"/>
        <end position="431"/>
    </location>
</feature>
<feature type="transmembrane region" description="Helical" evidence="7">
    <location>
        <begin position="528"/>
        <end position="547"/>
    </location>
</feature>
<dbReference type="SUPFAM" id="SSF116726">
    <property type="entry name" value="TrkA C-terminal domain-like"/>
    <property type="match status" value="2"/>
</dbReference>
<keyword evidence="6 7" id="KW-0472">Membrane</keyword>
<dbReference type="InterPro" id="IPR004680">
    <property type="entry name" value="Cit_transptr-like_dom"/>
</dbReference>
<dbReference type="EMBL" id="NNRM01000048">
    <property type="protein sequence ID" value="OYR21366.1"/>
    <property type="molecule type" value="Genomic_DNA"/>
</dbReference>
<feature type="transmembrane region" description="Helical" evidence="7">
    <location>
        <begin position="57"/>
        <end position="75"/>
    </location>
</feature>
<protein>
    <submittedName>
        <fullName evidence="9">Citrate transporter family protein</fullName>
    </submittedName>
</protein>
<dbReference type="PANTHER" id="PTHR43652:SF2">
    <property type="entry name" value="BASIC AMINO ACID ANTIPORTER YFCC-RELATED"/>
    <property type="match status" value="1"/>
</dbReference>
<keyword evidence="5 7" id="KW-1133">Transmembrane helix</keyword>
<name>A0A256G2W9_9HYPH</name>
<dbReference type="PROSITE" id="PS51202">
    <property type="entry name" value="RCK_C"/>
    <property type="match status" value="2"/>
</dbReference>
<dbReference type="Pfam" id="PF03600">
    <property type="entry name" value="CitMHS"/>
    <property type="match status" value="1"/>
</dbReference>
<dbReference type="InterPro" id="IPR006037">
    <property type="entry name" value="RCK_C"/>
</dbReference>
<keyword evidence="4" id="KW-0677">Repeat</keyword>
<evidence type="ECO:0000256" key="3">
    <source>
        <dbReference type="ARBA" id="ARBA00022692"/>
    </source>
</evidence>
<feature type="transmembrane region" description="Helical" evidence="7">
    <location>
        <begin position="567"/>
        <end position="587"/>
    </location>
</feature>
<dbReference type="Gene3D" id="3.30.70.1450">
    <property type="entry name" value="Regulator of K+ conductance, C-terminal domain"/>
    <property type="match status" value="2"/>
</dbReference>
<feature type="transmembrane region" description="Helical" evidence="7">
    <location>
        <begin position="487"/>
        <end position="516"/>
    </location>
</feature>
<proteinExistence type="predicted"/>
<dbReference type="GO" id="GO:0006813">
    <property type="term" value="P:potassium ion transport"/>
    <property type="evidence" value="ECO:0007669"/>
    <property type="project" value="InterPro"/>
</dbReference>
<dbReference type="PANTHER" id="PTHR43652">
    <property type="entry name" value="BASIC AMINO ACID ANTIPORTER YFCC-RELATED"/>
    <property type="match status" value="1"/>
</dbReference>
<gene>
    <name evidence="9" type="ORF">CEV34_5083</name>
</gene>
<evidence type="ECO:0000313" key="9">
    <source>
        <dbReference type="EMBL" id="OYR21366.1"/>
    </source>
</evidence>
<feature type="transmembrane region" description="Helical" evidence="7">
    <location>
        <begin position="28"/>
        <end position="45"/>
    </location>
</feature>
<dbReference type="RefSeq" id="WP_007879373.1">
    <property type="nucleotide sequence ID" value="NZ_CAXURC020000002.1"/>
</dbReference>
<evidence type="ECO:0000259" key="8">
    <source>
        <dbReference type="PROSITE" id="PS51202"/>
    </source>
</evidence>
<keyword evidence="3 7" id="KW-0812">Transmembrane</keyword>
<dbReference type="STRING" id="419475.A8A54_14385"/>
<evidence type="ECO:0000256" key="6">
    <source>
        <dbReference type="ARBA" id="ARBA00023136"/>
    </source>
</evidence>
<dbReference type="AlphaFoldDB" id="A0A256G2W9"/>
<evidence type="ECO:0000256" key="7">
    <source>
        <dbReference type="SAM" id="Phobius"/>
    </source>
</evidence>
<feature type="domain" description="RCK C-terminal" evidence="8">
    <location>
        <begin position="207"/>
        <end position="290"/>
    </location>
</feature>
<evidence type="ECO:0000256" key="2">
    <source>
        <dbReference type="ARBA" id="ARBA00022448"/>
    </source>
</evidence>
<sequence>MTHQQILSFAVIILMMGAFIWGKFRYDIVALCSLLLAVAVGVVPFDQAFTGFSDDIVIIVGSALIVSAGVARSGLMQEAVQRFLPDINSVRLQLAVLVAIVTVLSAFVKNVGALAIMIPVAFQFARRSNVSPSTFLMPMAFGALLGGLMTQVGTSPNIVVSRIRGEMVGEPFTMFDFTPVGAVLAAVGLVYLVTFYWLVPQRTRENISLDEAIKIKNYASEASVLGNSTIVGKRISDLIKPAEGEAMVTSIIRKNSRITPLPDTVIVENDIVLLEGDPKALDTVVSSGKLTLSKNRNPSETSGSTEIETVEAVIGTNSRLVGLNAQQLDLYARYEVNLLAVSRPGQRISERLSEVRLSFGDVVVLQGRQASLSNFLTEFELLPLARRKLMLGSVRRGLIPLAILIAAIGATALSLVPVAVAFFAAAVAMLLFKVIPINEVYDEIDGPILVMLAALIPVSDALRTTGGTELIAEGLASIGHQLPPAGALALILVTAMMVTPFLNNAATVLVMAPIATSFASGLGFKPEAFLMAVAIGAGCDFLTPIGHQCNTLVMGPGGYKFSDYPRLGLPLSIIIALVTVPALMFFWPLR</sequence>
<comment type="caution">
    <text evidence="9">The sequence shown here is derived from an EMBL/GenBank/DDBJ whole genome shotgun (WGS) entry which is preliminary data.</text>
</comment>
<evidence type="ECO:0000313" key="10">
    <source>
        <dbReference type="Proteomes" id="UP000216188"/>
    </source>
</evidence>
<evidence type="ECO:0000256" key="5">
    <source>
        <dbReference type="ARBA" id="ARBA00022989"/>
    </source>
</evidence>
<dbReference type="GO" id="GO:0008324">
    <property type="term" value="F:monoatomic cation transmembrane transporter activity"/>
    <property type="evidence" value="ECO:0007669"/>
    <property type="project" value="InterPro"/>
</dbReference>
<dbReference type="InterPro" id="IPR036721">
    <property type="entry name" value="RCK_C_sf"/>
</dbReference>
<evidence type="ECO:0000256" key="1">
    <source>
        <dbReference type="ARBA" id="ARBA00004141"/>
    </source>
</evidence>
<dbReference type="Pfam" id="PF02080">
    <property type="entry name" value="TrkA_C"/>
    <property type="match status" value="2"/>
</dbReference>
<feature type="transmembrane region" description="Helical" evidence="7">
    <location>
        <begin position="95"/>
        <end position="122"/>
    </location>
</feature>
<evidence type="ECO:0000256" key="4">
    <source>
        <dbReference type="ARBA" id="ARBA00022737"/>
    </source>
</evidence>
<feature type="transmembrane region" description="Helical" evidence="7">
    <location>
        <begin position="5"/>
        <end position="22"/>
    </location>
</feature>
<feature type="transmembrane region" description="Helical" evidence="7">
    <location>
        <begin position="174"/>
        <end position="199"/>
    </location>
</feature>
<dbReference type="CDD" id="cd01115">
    <property type="entry name" value="SLC13_permease"/>
    <property type="match status" value="1"/>
</dbReference>
<keyword evidence="2" id="KW-0813">Transport</keyword>
<keyword evidence="10" id="KW-1185">Reference proteome</keyword>
<comment type="subcellular location">
    <subcellularLocation>
        <location evidence="1">Membrane</location>
        <topology evidence="1">Multi-pass membrane protein</topology>
    </subcellularLocation>
</comment>
<reference evidence="9 10" key="1">
    <citation type="submission" date="2017-07" db="EMBL/GenBank/DDBJ databases">
        <title>Phylogenetic study on the rhizospheric bacterium Ochrobactrum sp. A44.</title>
        <authorList>
            <person name="Krzyzanowska D.M."/>
            <person name="Ossowicki A."/>
            <person name="Rajewska M."/>
            <person name="Maciag T."/>
            <person name="Kaczynski Z."/>
            <person name="Czerwicka M."/>
            <person name="Jafra S."/>
        </authorList>
    </citation>
    <scope>NUCLEOTIDE SEQUENCE [LARGE SCALE GENOMIC DNA]</scope>
    <source>
        <strain evidence="9 10">CCUG 30717</strain>
    </source>
</reference>
<feature type="domain" description="RCK C-terminal" evidence="8">
    <location>
        <begin position="297"/>
        <end position="382"/>
    </location>
</feature>
<dbReference type="GO" id="GO:0005886">
    <property type="term" value="C:plasma membrane"/>
    <property type="evidence" value="ECO:0007669"/>
    <property type="project" value="TreeGrafter"/>
</dbReference>
<dbReference type="Proteomes" id="UP000216188">
    <property type="component" value="Unassembled WGS sequence"/>
</dbReference>
<dbReference type="InterPro" id="IPR051679">
    <property type="entry name" value="DASS-Related_Transporters"/>
</dbReference>